<dbReference type="PROSITE" id="PS51257">
    <property type="entry name" value="PROKAR_LIPOPROTEIN"/>
    <property type="match status" value="1"/>
</dbReference>
<keyword evidence="2" id="KW-1185">Reference proteome</keyword>
<dbReference type="InterPro" id="IPR016024">
    <property type="entry name" value="ARM-type_fold"/>
</dbReference>
<name>A0A1P8WKK4_9PLAN</name>
<evidence type="ECO:0008006" key="3">
    <source>
        <dbReference type="Google" id="ProtNLM"/>
    </source>
</evidence>
<dbReference type="RefSeq" id="WP_145944287.1">
    <property type="nucleotide sequence ID" value="NZ_CP017641.1"/>
</dbReference>
<evidence type="ECO:0000313" key="2">
    <source>
        <dbReference type="Proteomes" id="UP000187735"/>
    </source>
</evidence>
<accession>A0A1P8WKK4</accession>
<dbReference type="InterPro" id="IPR011989">
    <property type="entry name" value="ARM-like"/>
</dbReference>
<dbReference type="KEGG" id="fmr:Fuma_04220"/>
<dbReference type="AlphaFoldDB" id="A0A1P8WKK4"/>
<organism evidence="1 2">
    <name type="scientific">Fuerstiella marisgermanici</name>
    <dbReference type="NCBI Taxonomy" id="1891926"/>
    <lineage>
        <taxon>Bacteria</taxon>
        <taxon>Pseudomonadati</taxon>
        <taxon>Planctomycetota</taxon>
        <taxon>Planctomycetia</taxon>
        <taxon>Planctomycetales</taxon>
        <taxon>Planctomycetaceae</taxon>
        <taxon>Fuerstiella</taxon>
    </lineage>
</organism>
<dbReference type="Gene3D" id="1.25.10.10">
    <property type="entry name" value="Leucine-rich Repeat Variant"/>
    <property type="match status" value="1"/>
</dbReference>
<proteinExistence type="predicted"/>
<evidence type="ECO:0000313" key="1">
    <source>
        <dbReference type="EMBL" id="APZ94588.1"/>
    </source>
</evidence>
<dbReference type="EMBL" id="CP017641">
    <property type="protein sequence ID" value="APZ94588.1"/>
    <property type="molecule type" value="Genomic_DNA"/>
</dbReference>
<gene>
    <name evidence="1" type="ORF">Fuma_04220</name>
</gene>
<reference evidence="1 2" key="1">
    <citation type="journal article" date="2016" name="Front. Microbiol.">
        <title>Fuerstia marisgermanicae gen. nov., sp. nov., an Unusual Member of the Phylum Planctomycetes from the German Wadden Sea.</title>
        <authorList>
            <person name="Kohn T."/>
            <person name="Heuer A."/>
            <person name="Jogler M."/>
            <person name="Vollmers J."/>
            <person name="Boedeker C."/>
            <person name="Bunk B."/>
            <person name="Rast P."/>
            <person name="Borchert D."/>
            <person name="Glockner I."/>
            <person name="Freese H.M."/>
            <person name="Klenk H.P."/>
            <person name="Overmann J."/>
            <person name="Kaster A.K."/>
            <person name="Rohde M."/>
            <person name="Wiegand S."/>
            <person name="Jogler C."/>
        </authorList>
    </citation>
    <scope>NUCLEOTIDE SEQUENCE [LARGE SCALE GENOMIC DNA]</scope>
    <source>
        <strain evidence="1 2">NH11</strain>
    </source>
</reference>
<dbReference type="Proteomes" id="UP000187735">
    <property type="component" value="Chromosome"/>
</dbReference>
<protein>
    <recommendedName>
        <fullName evidence="3">HEAT repeat domain-containing protein</fullName>
    </recommendedName>
</protein>
<sequence>MIALICRAITVTAFLIACPLLGDEITPELRAAFGERLAELRTQISSNKANLDVPSAMEQLLYTRWPEESLPEVNRLIQVSVRNFGLQNCGNSSTICSLVRRIPDVCEPYANDVAELMESAEIGEKLGLLSSLRLLGESASGQVELVRKELGHSSPVIQIHAAATLVTIANDAAATRFLLRAMSGKSPPLQWRAVYLLGKSGRNEKAWLEPIRKLAKDNDVAVRTAAASAIWNLTGKPEECLLVLLDVIQRRDQSMAMGFAYPSDMGDSHRILALMTLSSIGTDAAEAIPRVIQILDETTKVDQPSSAIHKLSWYALSALTELGPEAAKALPQVRLMAQRPGTIFQQIPKKTEELLSKLQAARPG</sequence>
<dbReference type="OrthoDB" id="292843at2"/>
<dbReference type="STRING" id="1891926.Fuma_04220"/>
<dbReference type="SUPFAM" id="SSF48371">
    <property type="entry name" value="ARM repeat"/>
    <property type="match status" value="1"/>
</dbReference>